<dbReference type="InterPro" id="IPR036322">
    <property type="entry name" value="WD40_repeat_dom_sf"/>
</dbReference>
<reference evidence="12 13" key="1">
    <citation type="submission" date="2024-02" db="EMBL/GenBank/DDBJ databases">
        <title>Discinaceae phylogenomics.</title>
        <authorList>
            <person name="Dirks A.C."/>
            <person name="James T.Y."/>
        </authorList>
    </citation>
    <scope>NUCLEOTIDE SEQUENCE [LARGE SCALE GENOMIC DNA]</scope>
    <source>
        <strain evidence="12 13">ACD0624</strain>
    </source>
</reference>
<feature type="repeat" description="WD" evidence="11">
    <location>
        <begin position="17"/>
        <end position="51"/>
    </location>
</feature>
<evidence type="ECO:0000256" key="10">
    <source>
        <dbReference type="ARBA" id="ARBA00023242"/>
    </source>
</evidence>
<dbReference type="PANTHER" id="PTHR11024:SF3">
    <property type="entry name" value="NUCLEOPORIN SEH1"/>
    <property type="match status" value="1"/>
</dbReference>
<dbReference type="Gene3D" id="2.130.10.10">
    <property type="entry name" value="YVTN repeat-like/Quinoprotein amine dehydrogenase"/>
    <property type="match status" value="1"/>
</dbReference>
<keyword evidence="4 11" id="KW-0853">WD repeat</keyword>
<keyword evidence="12" id="KW-0378">Hydrolase</keyword>
<keyword evidence="10" id="KW-0539">Nucleus</keyword>
<gene>
    <name evidence="12" type="primary">SEH1</name>
    <name evidence="12" type="ORF">Q9L58_009933</name>
</gene>
<keyword evidence="5" id="KW-0677">Repeat</keyword>
<dbReference type="Proteomes" id="UP001447188">
    <property type="component" value="Unassembled WGS sequence"/>
</dbReference>
<evidence type="ECO:0000256" key="5">
    <source>
        <dbReference type="ARBA" id="ARBA00022737"/>
    </source>
</evidence>
<keyword evidence="6" id="KW-0509">mRNA transport</keyword>
<evidence type="ECO:0000313" key="13">
    <source>
        <dbReference type="Proteomes" id="UP001447188"/>
    </source>
</evidence>
<evidence type="ECO:0000256" key="4">
    <source>
        <dbReference type="ARBA" id="ARBA00022574"/>
    </source>
</evidence>
<organism evidence="12 13">
    <name type="scientific">Discina gigas</name>
    <dbReference type="NCBI Taxonomy" id="1032678"/>
    <lineage>
        <taxon>Eukaryota</taxon>
        <taxon>Fungi</taxon>
        <taxon>Dikarya</taxon>
        <taxon>Ascomycota</taxon>
        <taxon>Pezizomycotina</taxon>
        <taxon>Pezizomycetes</taxon>
        <taxon>Pezizales</taxon>
        <taxon>Discinaceae</taxon>
        <taxon>Discina</taxon>
    </lineage>
</organism>
<comment type="similarity">
    <text evidence="2">Belongs to the WD repeat SEC13 family.</text>
</comment>
<name>A0ABR3G5W6_9PEZI</name>
<keyword evidence="7" id="KW-0653">Protein transport</keyword>
<accession>A0ABR3G5W6</accession>
<sequence>MSGRSPNSSQANYIQFSTGHDDLVHDVAYDFYGRRMATVSSDQRLKVFDLNDEGEWVISESFRAHDASINRVIWGPPEHGQIIATCSYDRTVRIWEEQEMEPKGSNLRWKRQFQMTSESHTAVYDISFPPMSACSASGTSTGLKLAFISTDGTVHIYECREPQDLTHWIAVDVIHTLPAALGKEIEVSFCLDFCPSRWGGEQLVVGAMDKAQVYRHNRLGKFRPAEELKGHRGLVRDVSWAAGMGRSYHLIATACKDGRVRIFKLTTGAGNLAAPKSKYLNSSGGSGRRPRPGVGAGLGADLRGQDELLTVVEPEGGFGGEDERWHVDLIADFDDHHSDVWRVAWNATGTVLSSAGDDGNIRLWKAAFSGEFQCLSVIASHRSSSRWEEDQVTFDD</sequence>
<evidence type="ECO:0000256" key="9">
    <source>
        <dbReference type="ARBA" id="ARBA00023132"/>
    </source>
</evidence>
<dbReference type="Pfam" id="PF00400">
    <property type="entry name" value="WD40"/>
    <property type="match status" value="4"/>
</dbReference>
<evidence type="ECO:0000256" key="8">
    <source>
        <dbReference type="ARBA" id="ARBA00023010"/>
    </source>
</evidence>
<dbReference type="EMBL" id="JBBBZM010000282">
    <property type="protein sequence ID" value="KAL0631201.1"/>
    <property type="molecule type" value="Genomic_DNA"/>
</dbReference>
<evidence type="ECO:0000256" key="11">
    <source>
        <dbReference type="PROSITE-ProRule" id="PRU00221"/>
    </source>
</evidence>
<evidence type="ECO:0000256" key="2">
    <source>
        <dbReference type="ARBA" id="ARBA00010102"/>
    </source>
</evidence>
<feature type="repeat" description="WD" evidence="11">
    <location>
        <begin position="333"/>
        <end position="365"/>
    </location>
</feature>
<dbReference type="InterPro" id="IPR001680">
    <property type="entry name" value="WD40_rpt"/>
</dbReference>
<evidence type="ECO:0000256" key="3">
    <source>
        <dbReference type="ARBA" id="ARBA00022448"/>
    </source>
</evidence>
<keyword evidence="9" id="KW-0906">Nuclear pore complex</keyword>
<dbReference type="PANTHER" id="PTHR11024">
    <property type="entry name" value="NUCLEAR PORE COMPLEX PROTEIN SEC13 / SEH1 FAMILY MEMBER"/>
    <property type="match status" value="1"/>
</dbReference>
<feature type="repeat" description="WD" evidence="11">
    <location>
        <begin position="62"/>
        <end position="96"/>
    </location>
</feature>
<keyword evidence="8" id="KW-0811">Translocation</keyword>
<dbReference type="SMART" id="SM00320">
    <property type="entry name" value="WD40"/>
    <property type="match status" value="5"/>
</dbReference>
<dbReference type="PROSITE" id="PS50082">
    <property type="entry name" value="WD_REPEATS_2"/>
    <property type="match status" value="3"/>
</dbReference>
<dbReference type="GO" id="GO:0016787">
    <property type="term" value="F:hydrolase activity"/>
    <property type="evidence" value="ECO:0007669"/>
    <property type="project" value="UniProtKB-KW"/>
</dbReference>
<comment type="caution">
    <text evidence="12">The sequence shown here is derived from an EMBL/GenBank/DDBJ whole genome shotgun (WGS) entry which is preliminary data.</text>
</comment>
<evidence type="ECO:0000256" key="1">
    <source>
        <dbReference type="ARBA" id="ARBA00004567"/>
    </source>
</evidence>
<comment type="subcellular location">
    <subcellularLocation>
        <location evidence="1">Nucleus</location>
        <location evidence="1">Nuclear pore complex</location>
    </subcellularLocation>
</comment>
<evidence type="ECO:0000313" key="12">
    <source>
        <dbReference type="EMBL" id="KAL0631201.1"/>
    </source>
</evidence>
<dbReference type="InterPro" id="IPR015943">
    <property type="entry name" value="WD40/YVTN_repeat-like_dom_sf"/>
</dbReference>
<proteinExistence type="inferred from homology"/>
<protein>
    <submittedName>
        <fullName evidence="12">Epoxide hydrolase, soluble (SEH)</fullName>
    </submittedName>
</protein>
<dbReference type="PROSITE" id="PS50294">
    <property type="entry name" value="WD_REPEATS_REGION"/>
    <property type="match status" value="2"/>
</dbReference>
<evidence type="ECO:0000256" key="6">
    <source>
        <dbReference type="ARBA" id="ARBA00022816"/>
    </source>
</evidence>
<dbReference type="InterPro" id="IPR037363">
    <property type="entry name" value="Sec13/Seh1_fam"/>
</dbReference>
<keyword evidence="13" id="KW-1185">Reference proteome</keyword>
<keyword evidence="3" id="KW-0813">Transport</keyword>
<evidence type="ECO:0000256" key="7">
    <source>
        <dbReference type="ARBA" id="ARBA00022927"/>
    </source>
</evidence>
<dbReference type="SUPFAM" id="SSF50978">
    <property type="entry name" value="WD40 repeat-like"/>
    <property type="match status" value="1"/>
</dbReference>